<reference evidence="2" key="1">
    <citation type="journal article" date="2010" name="Nature">
        <title>The Amphimedon queenslandica genome and the evolution of animal complexity.</title>
        <authorList>
            <person name="Srivastava M."/>
            <person name="Simakov O."/>
            <person name="Chapman J."/>
            <person name="Fahey B."/>
            <person name="Gauthier M.E."/>
            <person name="Mitros T."/>
            <person name="Richards G.S."/>
            <person name="Conaco C."/>
            <person name="Dacre M."/>
            <person name="Hellsten U."/>
            <person name="Larroux C."/>
            <person name="Putnam N.H."/>
            <person name="Stanke M."/>
            <person name="Adamska M."/>
            <person name="Darling A."/>
            <person name="Degnan S.M."/>
            <person name="Oakley T.H."/>
            <person name="Plachetzki D.C."/>
            <person name="Zhai Y."/>
            <person name="Adamski M."/>
            <person name="Calcino A."/>
            <person name="Cummins S.F."/>
            <person name="Goodstein D.M."/>
            <person name="Harris C."/>
            <person name="Jackson D.J."/>
            <person name="Leys S.P."/>
            <person name="Shu S."/>
            <person name="Woodcroft B.J."/>
            <person name="Vervoort M."/>
            <person name="Kosik K.S."/>
            <person name="Manning G."/>
            <person name="Degnan B.M."/>
            <person name="Rokhsar D.S."/>
        </authorList>
    </citation>
    <scope>NUCLEOTIDE SEQUENCE [LARGE SCALE GENOMIC DNA]</scope>
</reference>
<organism evidence="1 2">
    <name type="scientific">Amphimedon queenslandica</name>
    <name type="common">Sponge</name>
    <dbReference type="NCBI Taxonomy" id="400682"/>
    <lineage>
        <taxon>Eukaryota</taxon>
        <taxon>Metazoa</taxon>
        <taxon>Porifera</taxon>
        <taxon>Demospongiae</taxon>
        <taxon>Heteroscleromorpha</taxon>
        <taxon>Haplosclerida</taxon>
        <taxon>Niphatidae</taxon>
        <taxon>Amphimedon</taxon>
    </lineage>
</organism>
<dbReference type="AlphaFoldDB" id="A0AAN0J068"/>
<dbReference type="EnsemblMetazoa" id="XM_019994847.1">
    <property type="protein sequence ID" value="XP_019850406.1"/>
    <property type="gene ID" value="LOC109581080"/>
</dbReference>
<dbReference type="KEGG" id="aqu:109581080"/>
<reference evidence="1" key="2">
    <citation type="submission" date="2024-06" db="UniProtKB">
        <authorList>
            <consortium name="EnsemblMetazoa"/>
        </authorList>
    </citation>
    <scope>IDENTIFICATION</scope>
</reference>
<dbReference type="Proteomes" id="UP000007879">
    <property type="component" value="Unassembled WGS sequence"/>
</dbReference>
<evidence type="ECO:0000313" key="1">
    <source>
        <dbReference type="EnsemblMetazoa" id="XP_019850405.1"/>
    </source>
</evidence>
<name>A0AAN0J068_AMPQE</name>
<proteinExistence type="predicted"/>
<accession>A0AAN0J068</accession>
<dbReference type="GeneID" id="109581080"/>
<evidence type="ECO:0000313" key="2">
    <source>
        <dbReference type="Proteomes" id="UP000007879"/>
    </source>
</evidence>
<dbReference type="EnsemblMetazoa" id="XM_019994846.1">
    <property type="protein sequence ID" value="XP_019850405.1"/>
    <property type="gene ID" value="LOC109581080"/>
</dbReference>
<dbReference type="RefSeq" id="XP_019850406.1">
    <property type="nucleotide sequence ID" value="XM_019994847.1"/>
</dbReference>
<protein>
    <submittedName>
        <fullName evidence="1">Uncharacterized protein</fullName>
    </submittedName>
</protein>
<sequence length="298" mass="34334">MSLSVVNGREEFKFLQEILRTAEIKKIVLDALLYYLSVDLKEDAHVITVINALPLYHFLSGLSVPNQISLKEAPCILNLVALNTLIEKNPNIFEMCCSTIFQLFQLDSQMLVLIPYFNCQKSLNVICEVLPIELSIVWLINLQSHIPNIYLSSVNGRKMEHDFLKPMTCIQQRIITIEIKKFSILSCYSEAAIYLVKSFKKNLDSSKNSELLVVSVVSLLLHILYRAKKFNEETNEFNEETNDQLSLCQKLRHTIQGLLMDWVMCPDVVGGTFFGGEVSRNYQEIRKKEEELKFWESI</sequence>
<keyword evidence="2" id="KW-1185">Reference proteome</keyword>
<dbReference type="RefSeq" id="XP_019850405.1">
    <property type="nucleotide sequence ID" value="XM_019994846.1"/>
</dbReference>